<gene>
    <name evidence="2" type="ORF">H0H28_11635</name>
</gene>
<keyword evidence="3" id="KW-1185">Reference proteome</keyword>
<evidence type="ECO:0000313" key="3">
    <source>
        <dbReference type="Proteomes" id="UP000580709"/>
    </source>
</evidence>
<sequence>MAGKTAFVSIRIVSDANNRGFKKAAEGARRMSKSLAKITAITAAVGGLSGAIGSLGIGLAAVGTLGVAAIAPLALGFEGVKAAAGSAAEGFSNLRSVAASALQSSMVPGFEALNGFMLAIAPQMEQLSTAVGKTFSGIAQHIASPEITAGFQSLMTAAGDFIAGTQTGINQLISGFAAMGPALAPVAADLGAAFGDMIGSIGRA</sequence>
<proteinExistence type="predicted"/>
<keyword evidence="1" id="KW-1133">Transmembrane helix</keyword>
<keyword evidence="1" id="KW-0812">Transmembrane</keyword>
<accession>A0A838WVP8</accession>
<feature type="transmembrane region" description="Helical" evidence="1">
    <location>
        <begin position="38"/>
        <end position="71"/>
    </location>
</feature>
<feature type="non-terminal residue" evidence="2">
    <location>
        <position position="204"/>
    </location>
</feature>
<evidence type="ECO:0000256" key="1">
    <source>
        <dbReference type="SAM" id="Phobius"/>
    </source>
</evidence>
<dbReference type="Proteomes" id="UP000580709">
    <property type="component" value="Unassembled WGS sequence"/>
</dbReference>
<reference evidence="2 3" key="1">
    <citation type="submission" date="2020-07" db="EMBL/GenBank/DDBJ databases">
        <authorList>
            <person name="Khare M."/>
        </authorList>
    </citation>
    <scope>NUCLEOTIDE SEQUENCE [LARGE SCALE GENOMIC DNA]</scope>
    <source>
        <strain evidence="2 3">P8776</strain>
    </source>
</reference>
<dbReference type="EMBL" id="JACEOR010000532">
    <property type="protein sequence ID" value="MBA4505949.1"/>
    <property type="molecule type" value="Genomic_DNA"/>
</dbReference>
<organism evidence="2 3">
    <name type="scientific">Corynebacterium sanguinis</name>
    <dbReference type="NCBI Taxonomy" id="2594913"/>
    <lineage>
        <taxon>Bacteria</taxon>
        <taxon>Bacillati</taxon>
        <taxon>Actinomycetota</taxon>
        <taxon>Actinomycetes</taxon>
        <taxon>Mycobacteriales</taxon>
        <taxon>Corynebacteriaceae</taxon>
        <taxon>Corynebacterium</taxon>
    </lineage>
</organism>
<comment type="caution">
    <text evidence="2">The sequence shown here is derived from an EMBL/GenBank/DDBJ whole genome shotgun (WGS) entry which is preliminary data.</text>
</comment>
<evidence type="ECO:0000313" key="2">
    <source>
        <dbReference type="EMBL" id="MBA4505949.1"/>
    </source>
</evidence>
<dbReference type="AlphaFoldDB" id="A0A838WVP8"/>
<keyword evidence="1" id="KW-0472">Membrane</keyword>
<protein>
    <submittedName>
        <fullName evidence="2">Uncharacterized protein</fullName>
    </submittedName>
</protein>
<name>A0A838WVP8_9CORY</name>